<evidence type="ECO:0000256" key="2">
    <source>
        <dbReference type="ARBA" id="ARBA00004651"/>
    </source>
</evidence>
<keyword evidence="15" id="KW-1185">Reference proteome</keyword>
<evidence type="ECO:0000256" key="6">
    <source>
        <dbReference type="ARBA" id="ARBA00022692"/>
    </source>
</evidence>
<dbReference type="AlphaFoldDB" id="A0A7W9ZEP2"/>
<feature type="transmembrane region" description="Helical" evidence="13">
    <location>
        <begin position="212"/>
        <end position="234"/>
    </location>
</feature>
<sequence>MITDIFNAEWLYTASTWVLPVLLAVTLHEVAHGYVAALCGDPTARMLGRLSLNPLRHVDRMGTVILPGLLLLFSAPFLFGWAKPVPVDFRRLRSPRRDMVLVAAAGPGSNLLMATAAAFGLAFLLGGRGVSTDFGQWVGLNLVNALQFNCLLAIFNMIPLPPLDGGRVAVGILPQALAVPLARMERFGMGVMIGVVMILPMIGSQLGMNLNILSWLIGPTVRALSGGLLSLVGLP</sequence>
<keyword evidence="5 14" id="KW-0645">Protease</keyword>
<dbReference type="InterPro" id="IPR052348">
    <property type="entry name" value="Metallopeptidase_M50B"/>
</dbReference>
<feature type="transmembrane region" description="Helical" evidence="13">
    <location>
        <begin position="99"/>
        <end position="125"/>
    </location>
</feature>
<proteinExistence type="inferred from homology"/>
<feature type="transmembrane region" description="Helical" evidence="13">
    <location>
        <begin position="61"/>
        <end position="79"/>
    </location>
</feature>
<evidence type="ECO:0000256" key="10">
    <source>
        <dbReference type="ARBA" id="ARBA00022989"/>
    </source>
</evidence>
<gene>
    <name evidence="14" type="ORF">FHS48_001450</name>
</gene>
<comment type="cofactor">
    <cofactor evidence="1">
        <name>Zn(2+)</name>
        <dbReference type="ChEBI" id="CHEBI:29105"/>
    </cofactor>
</comment>
<organism evidence="14 15">
    <name type="scientific">Novispirillum itersonii</name>
    <name type="common">Aquaspirillum itersonii</name>
    <dbReference type="NCBI Taxonomy" id="189"/>
    <lineage>
        <taxon>Bacteria</taxon>
        <taxon>Pseudomonadati</taxon>
        <taxon>Pseudomonadota</taxon>
        <taxon>Alphaproteobacteria</taxon>
        <taxon>Rhodospirillales</taxon>
        <taxon>Novispirillaceae</taxon>
        <taxon>Novispirillum</taxon>
    </lineage>
</organism>
<evidence type="ECO:0000313" key="14">
    <source>
        <dbReference type="EMBL" id="MBB6210040.1"/>
    </source>
</evidence>
<evidence type="ECO:0000256" key="1">
    <source>
        <dbReference type="ARBA" id="ARBA00001947"/>
    </source>
</evidence>
<evidence type="ECO:0000256" key="8">
    <source>
        <dbReference type="ARBA" id="ARBA00022801"/>
    </source>
</evidence>
<keyword evidence="10 13" id="KW-1133">Transmembrane helix</keyword>
<evidence type="ECO:0000256" key="3">
    <source>
        <dbReference type="ARBA" id="ARBA00007931"/>
    </source>
</evidence>
<feature type="transmembrane region" description="Helical" evidence="13">
    <location>
        <begin position="137"/>
        <end position="159"/>
    </location>
</feature>
<dbReference type="GO" id="GO:0008237">
    <property type="term" value="F:metallopeptidase activity"/>
    <property type="evidence" value="ECO:0007669"/>
    <property type="project" value="UniProtKB-KW"/>
</dbReference>
<keyword evidence="9" id="KW-0862">Zinc</keyword>
<evidence type="ECO:0000256" key="11">
    <source>
        <dbReference type="ARBA" id="ARBA00023049"/>
    </source>
</evidence>
<keyword evidence="6 13" id="KW-0812">Transmembrane</keyword>
<dbReference type="RefSeq" id="WP_184262829.1">
    <property type="nucleotide sequence ID" value="NZ_JACIIX010000004.1"/>
</dbReference>
<evidence type="ECO:0000313" key="15">
    <source>
        <dbReference type="Proteomes" id="UP000544872"/>
    </source>
</evidence>
<name>A0A7W9ZEP2_NOVIT</name>
<comment type="caution">
    <text evidence="14">The sequence shown here is derived from an EMBL/GenBank/DDBJ whole genome shotgun (WGS) entry which is preliminary data.</text>
</comment>
<dbReference type="PANTHER" id="PTHR35864:SF1">
    <property type="entry name" value="ZINC METALLOPROTEASE YWHC-RELATED"/>
    <property type="match status" value="1"/>
</dbReference>
<dbReference type="GO" id="GO:0006508">
    <property type="term" value="P:proteolysis"/>
    <property type="evidence" value="ECO:0007669"/>
    <property type="project" value="UniProtKB-KW"/>
</dbReference>
<feature type="transmembrane region" description="Helical" evidence="13">
    <location>
        <begin position="189"/>
        <end position="206"/>
    </location>
</feature>
<dbReference type="InterPro" id="IPR044537">
    <property type="entry name" value="Rip2-like"/>
</dbReference>
<evidence type="ECO:0000256" key="13">
    <source>
        <dbReference type="SAM" id="Phobius"/>
    </source>
</evidence>
<evidence type="ECO:0000256" key="9">
    <source>
        <dbReference type="ARBA" id="ARBA00022833"/>
    </source>
</evidence>
<keyword evidence="8" id="KW-0378">Hydrolase</keyword>
<keyword evidence="4" id="KW-1003">Cell membrane</keyword>
<dbReference type="Proteomes" id="UP000544872">
    <property type="component" value="Unassembled WGS sequence"/>
</dbReference>
<evidence type="ECO:0000256" key="5">
    <source>
        <dbReference type="ARBA" id="ARBA00022670"/>
    </source>
</evidence>
<keyword evidence="7" id="KW-0479">Metal-binding</keyword>
<dbReference type="CDD" id="cd06158">
    <property type="entry name" value="S2P-M50_like_1"/>
    <property type="match status" value="1"/>
</dbReference>
<dbReference type="GO" id="GO:0005886">
    <property type="term" value="C:plasma membrane"/>
    <property type="evidence" value="ECO:0007669"/>
    <property type="project" value="UniProtKB-SubCell"/>
</dbReference>
<dbReference type="GO" id="GO:0046872">
    <property type="term" value="F:metal ion binding"/>
    <property type="evidence" value="ECO:0007669"/>
    <property type="project" value="UniProtKB-KW"/>
</dbReference>
<evidence type="ECO:0000256" key="7">
    <source>
        <dbReference type="ARBA" id="ARBA00022723"/>
    </source>
</evidence>
<comment type="subcellular location">
    <subcellularLocation>
        <location evidence="2">Cell membrane</location>
        <topology evidence="2">Multi-pass membrane protein</topology>
    </subcellularLocation>
</comment>
<dbReference type="PANTHER" id="PTHR35864">
    <property type="entry name" value="ZINC METALLOPROTEASE MJ0611-RELATED"/>
    <property type="match status" value="1"/>
</dbReference>
<evidence type="ECO:0000256" key="12">
    <source>
        <dbReference type="ARBA" id="ARBA00023136"/>
    </source>
</evidence>
<comment type="similarity">
    <text evidence="3">Belongs to the peptidase M50B family.</text>
</comment>
<evidence type="ECO:0000256" key="4">
    <source>
        <dbReference type="ARBA" id="ARBA00022475"/>
    </source>
</evidence>
<keyword evidence="12 13" id="KW-0472">Membrane</keyword>
<protein>
    <submittedName>
        <fullName evidence="14">Zn-dependent protease</fullName>
    </submittedName>
</protein>
<reference evidence="14 15" key="1">
    <citation type="submission" date="2020-08" db="EMBL/GenBank/DDBJ databases">
        <title>Genomic Encyclopedia of Type Strains, Phase IV (KMG-IV): sequencing the most valuable type-strain genomes for metagenomic binning, comparative biology and taxonomic classification.</title>
        <authorList>
            <person name="Goeker M."/>
        </authorList>
    </citation>
    <scope>NUCLEOTIDE SEQUENCE [LARGE SCALE GENOMIC DNA]</scope>
    <source>
        <strain evidence="14 15">DSM 11590</strain>
    </source>
</reference>
<keyword evidence="11" id="KW-0482">Metalloprotease</keyword>
<dbReference type="EMBL" id="JACIIX010000004">
    <property type="protein sequence ID" value="MBB6210040.1"/>
    <property type="molecule type" value="Genomic_DNA"/>
</dbReference>
<accession>A0A7W9ZEP2</accession>